<dbReference type="EMBL" id="JARJLM010000447">
    <property type="protein sequence ID" value="MDF3836622.1"/>
    <property type="molecule type" value="Genomic_DNA"/>
</dbReference>
<reference evidence="7 8" key="1">
    <citation type="submission" date="2023-03" db="EMBL/GenBank/DDBJ databases">
        <title>Draft assemblies of triclosan tolerant bacteria isolated from returned activated sludge.</title>
        <authorList>
            <person name="Van Hamelsveld S."/>
        </authorList>
    </citation>
    <scope>NUCLEOTIDE SEQUENCE [LARGE SCALE GENOMIC DNA]</scope>
    <source>
        <strain evidence="7 8">GW210010_S58</strain>
    </source>
</reference>
<keyword evidence="8" id="KW-1185">Reference proteome</keyword>
<dbReference type="Proteomes" id="UP001216674">
    <property type="component" value="Unassembled WGS sequence"/>
</dbReference>
<evidence type="ECO:0000256" key="5">
    <source>
        <dbReference type="ARBA" id="ARBA00023014"/>
    </source>
</evidence>
<evidence type="ECO:0000256" key="3">
    <source>
        <dbReference type="ARBA" id="ARBA00023002"/>
    </source>
</evidence>
<dbReference type="SUPFAM" id="SSF50022">
    <property type="entry name" value="ISP domain"/>
    <property type="match status" value="1"/>
</dbReference>
<evidence type="ECO:0000313" key="7">
    <source>
        <dbReference type="EMBL" id="MDF3836622.1"/>
    </source>
</evidence>
<dbReference type="PROSITE" id="PS51296">
    <property type="entry name" value="RIESKE"/>
    <property type="match status" value="1"/>
</dbReference>
<dbReference type="RefSeq" id="WP_276267031.1">
    <property type="nucleotide sequence ID" value="NZ_JARJLM010000447.1"/>
</dbReference>
<evidence type="ECO:0000313" key="8">
    <source>
        <dbReference type="Proteomes" id="UP001216674"/>
    </source>
</evidence>
<gene>
    <name evidence="7" type="ORF">P3W85_27235</name>
</gene>
<dbReference type="InterPro" id="IPR050584">
    <property type="entry name" value="Cholesterol_7-desaturase"/>
</dbReference>
<dbReference type="PANTHER" id="PTHR21266">
    <property type="entry name" value="IRON-SULFUR DOMAIN CONTAINING PROTEIN"/>
    <property type="match status" value="1"/>
</dbReference>
<dbReference type="Gene3D" id="2.102.10.10">
    <property type="entry name" value="Rieske [2Fe-2S] iron-sulphur domain"/>
    <property type="match status" value="1"/>
</dbReference>
<keyword evidence="2" id="KW-0479">Metal-binding</keyword>
<proteinExistence type="predicted"/>
<organism evidence="7 8">
    <name type="scientific">Cupriavidus basilensis</name>
    <dbReference type="NCBI Taxonomy" id="68895"/>
    <lineage>
        <taxon>Bacteria</taxon>
        <taxon>Pseudomonadati</taxon>
        <taxon>Pseudomonadota</taxon>
        <taxon>Betaproteobacteria</taxon>
        <taxon>Burkholderiales</taxon>
        <taxon>Burkholderiaceae</taxon>
        <taxon>Cupriavidus</taxon>
    </lineage>
</organism>
<feature type="domain" description="Rieske" evidence="6">
    <location>
        <begin position="6"/>
        <end position="110"/>
    </location>
</feature>
<keyword evidence="1" id="KW-0001">2Fe-2S</keyword>
<comment type="caution">
    <text evidence="7">The sequence shown here is derived from an EMBL/GenBank/DDBJ whole genome shotgun (WGS) entry which is preliminary data.</text>
</comment>
<dbReference type="InterPro" id="IPR036922">
    <property type="entry name" value="Rieske_2Fe-2S_sf"/>
</dbReference>
<evidence type="ECO:0000256" key="1">
    <source>
        <dbReference type="ARBA" id="ARBA00022714"/>
    </source>
</evidence>
<dbReference type="Pfam" id="PF00355">
    <property type="entry name" value="Rieske"/>
    <property type="match status" value="1"/>
</dbReference>
<dbReference type="SUPFAM" id="SSF55961">
    <property type="entry name" value="Bet v1-like"/>
    <property type="match status" value="1"/>
</dbReference>
<sequence>MIPNQWYAILRSEDIRKKPVGITRFSKKLVLYRDNAGRAVCLDDRCPHKGIPLSNGKQHGDHIACPYHGFQFNQEGKCVHMPVLGRNGTIPKAMCVRSYTLREEHGLIWFWTGAGQADTLPPVPMFENFSRYKGFTSRYGWNAPVHYTRYVESVCEVYHVPFVHKGSALNIWDPKGGRVDDFKCEVNGTLISSNFILRADDERTAEETLHAMLPWKRGWRIGVDVQMPNMVQIRNDVFDVYVIATPIDDDNCWVCVCYQEPKRDLLLPMIKPLPIPVWRRVRPWMMCRMERYIQQAKDMEAIRGQEPRISHLKANKLIALDKVNAYYLKLRDALSRAALENQPAQAAIAAAAQPDPVTHNEMAAD</sequence>
<evidence type="ECO:0000259" key="6">
    <source>
        <dbReference type="PROSITE" id="PS51296"/>
    </source>
</evidence>
<name>A0ABT6AWL1_9BURK</name>
<keyword evidence="3" id="KW-0560">Oxidoreductase</keyword>
<dbReference type="PANTHER" id="PTHR21266:SF59">
    <property type="entry name" value="BLR4922 PROTEIN"/>
    <property type="match status" value="1"/>
</dbReference>
<evidence type="ECO:0000256" key="4">
    <source>
        <dbReference type="ARBA" id="ARBA00023004"/>
    </source>
</evidence>
<dbReference type="InterPro" id="IPR017941">
    <property type="entry name" value="Rieske_2Fe-2S"/>
</dbReference>
<keyword evidence="4" id="KW-0408">Iron</keyword>
<evidence type="ECO:0000256" key="2">
    <source>
        <dbReference type="ARBA" id="ARBA00022723"/>
    </source>
</evidence>
<protein>
    <submittedName>
        <fullName evidence="7">Rieske 2Fe-2S domain-containing protein</fullName>
    </submittedName>
</protein>
<keyword evidence="5" id="KW-0411">Iron-sulfur</keyword>
<accession>A0ABT6AWL1</accession>